<protein>
    <recommendedName>
        <fullName evidence="1">SnoaL-like domain-containing protein</fullName>
    </recommendedName>
</protein>
<dbReference type="EMBL" id="CAJQZC010000004">
    <property type="protein sequence ID" value="CAG4897166.1"/>
    <property type="molecule type" value="Genomic_DNA"/>
</dbReference>
<comment type="caution">
    <text evidence="2">The sequence shown here is derived from an EMBL/GenBank/DDBJ whole genome shotgun (WGS) entry which is preliminary data.</text>
</comment>
<dbReference type="InterPro" id="IPR037401">
    <property type="entry name" value="SnoaL-like"/>
</dbReference>
<proteinExistence type="predicted"/>
<organism evidence="2 3">
    <name type="scientific">Paraburkholderia saeva</name>
    <dbReference type="NCBI Taxonomy" id="2777537"/>
    <lineage>
        <taxon>Bacteria</taxon>
        <taxon>Pseudomonadati</taxon>
        <taxon>Pseudomonadota</taxon>
        <taxon>Betaproteobacteria</taxon>
        <taxon>Burkholderiales</taxon>
        <taxon>Burkholderiaceae</taxon>
        <taxon>Paraburkholderia</taxon>
    </lineage>
</organism>
<feature type="domain" description="SnoaL-like" evidence="1">
    <location>
        <begin position="26"/>
        <end position="163"/>
    </location>
</feature>
<dbReference type="InterPro" id="IPR032710">
    <property type="entry name" value="NTF2-like_dom_sf"/>
</dbReference>
<dbReference type="SUPFAM" id="SSF54427">
    <property type="entry name" value="NTF2-like"/>
    <property type="match status" value="1"/>
</dbReference>
<sequence>MNTTTYDAEAGDMHTTLATLTRRLDALEAERAVRHTISRYMALCDVPSGVLDGETLAGLFAHDAVWEGIGPQYANRFGRLTGHAEILAMLTRYLPPSPHFTVNVHFLTSETIDVDIDGARAKGHWIMLQASGYVDAPAELISARLEIDFAPAANGRDWLITHFRTERLFDAPWQVNPRPAPVTSSERT</sequence>
<dbReference type="RefSeq" id="WP_407674266.1">
    <property type="nucleotide sequence ID" value="NZ_CAJQYZ010000017.1"/>
</dbReference>
<reference evidence="2" key="1">
    <citation type="submission" date="2021-04" db="EMBL/GenBank/DDBJ databases">
        <authorList>
            <person name="Vanwijnsberghe S."/>
        </authorList>
    </citation>
    <scope>NUCLEOTIDE SEQUENCE</scope>
    <source>
        <strain evidence="2">LMG 31841</strain>
    </source>
</reference>
<evidence type="ECO:0000259" key="1">
    <source>
        <dbReference type="Pfam" id="PF13577"/>
    </source>
</evidence>
<accession>A0A9N8X2W9</accession>
<evidence type="ECO:0000313" key="3">
    <source>
        <dbReference type="Proteomes" id="UP000789704"/>
    </source>
</evidence>
<dbReference type="Proteomes" id="UP000789704">
    <property type="component" value="Unassembled WGS sequence"/>
</dbReference>
<gene>
    <name evidence="2" type="ORF">LMG31841_02428</name>
</gene>
<keyword evidence="3" id="KW-1185">Reference proteome</keyword>
<evidence type="ECO:0000313" key="2">
    <source>
        <dbReference type="EMBL" id="CAG4897166.1"/>
    </source>
</evidence>
<dbReference type="Pfam" id="PF13577">
    <property type="entry name" value="SnoaL_4"/>
    <property type="match status" value="1"/>
</dbReference>
<dbReference type="Gene3D" id="3.10.450.50">
    <property type="match status" value="1"/>
</dbReference>
<dbReference type="AlphaFoldDB" id="A0A9N8X2W9"/>
<name>A0A9N8X2W9_9BURK</name>